<keyword evidence="6 10" id="KW-1133">Transmembrane helix</keyword>
<keyword evidence="5 10" id="KW-0256">Endoplasmic reticulum</keyword>
<feature type="transmembrane region" description="Helical" evidence="10">
    <location>
        <begin position="210"/>
        <end position="230"/>
    </location>
</feature>
<evidence type="ECO:0000256" key="4">
    <source>
        <dbReference type="ARBA" id="ARBA00022692"/>
    </source>
</evidence>
<dbReference type="GO" id="GO:0005789">
    <property type="term" value="C:endoplasmic reticulum membrane"/>
    <property type="evidence" value="ECO:0007669"/>
    <property type="project" value="UniProtKB-SubCell"/>
</dbReference>
<dbReference type="GO" id="GO:0097036">
    <property type="term" value="P:regulation of plasma membrane sterol distribution"/>
    <property type="evidence" value="ECO:0007669"/>
    <property type="project" value="UniProtKB-UniRule"/>
</dbReference>
<feature type="transmembrane region" description="Helical" evidence="10">
    <location>
        <begin position="123"/>
        <end position="144"/>
    </location>
</feature>
<dbReference type="AlphaFoldDB" id="A0AAF3F0D5"/>
<dbReference type="GO" id="GO:0006665">
    <property type="term" value="P:sphingolipid metabolic process"/>
    <property type="evidence" value="ECO:0007669"/>
    <property type="project" value="TreeGrafter"/>
</dbReference>
<evidence type="ECO:0000256" key="10">
    <source>
        <dbReference type="RuleBase" id="RU368065"/>
    </source>
</evidence>
<dbReference type="PANTHER" id="PTHR14467">
    <property type="entry name" value="ARV1"/>
    <property type="match status" value="1"/>
</dbReference>
<comment type="subcellular location">
    <subcellularLocation>
        <location evidence="1 10">Endoplasmic reticulum membrane</location>
        <topology evidence="1 10">Multi-pass membrane protein</topology>
    </subcellularLocation>
</comment>
<organism evidence="11 12">
    <name type="scientific">Mesorhabditis belari</name>
    <dbReference type="NCBI Taxonomy" id="2138241"/>
    <lineage>
        <taxon>Eukaryota</taxon>
        <taxon>Metazoa</taxon>
        <taxon>Ecdysozoa</taxon>
        <taxon>Nematoda</taxon>
        <taxon>Chromadorea</taxon>
        <taxon>Rhabditida</taxon>
        <taxon>Rhabditina</taxon>
        <taxon>Rhabditomorpha</taxon>
        <taxon>Rhabditoidea</taxon>
        <taxon>Rhabditidae</taxon>
        <taxon>Mesorhabditinae</taxon>
        <taxon>Mesorhabditis</taxon>
    </lineage>
</organism>
<name>A0AAF3F0D5_9BILA</name>
<evidence type="ECO:0000256" key="9">
    <source>
        <dbReference type="ARBA" id="ARBA00023136"/>
    </source>
</evidence>
<dbReference type="WBParaSite" id="MBELARI_LOCUS19935">
    <property type="protein sequence ID" value="MBELARI_LOCUS19935"/>
    <property type="gene ID" value="MBELARI_LOCUS19935"/>
</dbReference>
<evidence type="ECO:0000256" key="6">
    <source>
        <dbReference type="ARBA" id="ARBA00022989"/>
    </source>
</evidence>
<keyword evidence="11" id="KW-1185">Reference proteome</keyword>
<evidence type="ECO:0000256" key="8">
    <source>
        <dbReference type="ARBA" id="ARBA00023098"/>
    </source>
</evidence>
<feature type="transmembrane region" description="Helical" evidence="10">
    <location>
        <begin position="151"/>
        <end position="174"/>
    </location>
</feature>
<keyword evidence="4 10" id="KW-0812">Transmembrane</keyword>
<dbReference type="Proteomes" id="UP000887575">
    <property type="component" value="Unassembled WGS sequence"/>
</dbReference>
<keyword evidence="8 10" id="KW-0443">Lipid metabolism</keyword>
<dbReference type="GO" id="GO:0005794">
    <property type="term" value="C:Golgi apparatus"/>
    <property type="evidence" value="ECO:0007669"/>
    <property type="project" value="TreeGrafter"/>
</dbReference>
<comment type="similarity">
    <text evidence="2 10">Belongs to the ARV1 family.</text>
</comment>
<keyword evidence="9 10" id="KW-0472">Membrane</keyword>
<reference evidence="12" key="1">
    <citation type="submission" date="2024-02" db="UniProtKB">
        <authorList>
            <consortium name="WormBaseParasite"/>
        </authorList>
    </citation>
    <scope>IDENTIFICATION</scope>
</reference>
<dbReference type="GO" id="GO:0016125">
    <property type="term" value="P:sterol metabolic process"/>
    <property type="evidence" value="ECO:0007669"/>
    <property type="project" value="UniProtKB-UniRule"/>
</dbReference>
<dbReference type="GO" id="GO:0032366">
    <property type="term" value="P:intracellular sterol transport"/>
    <property type="evidence" value="ECO:0007669"/>
    <property type="project" value="UniProtKB-UniRule"/>
</dbReference>
<sequence length="233" mass="26981">MSDEAKRVNDDLPSSSQSYVCIHCMTPADSLYKTYPSFIRMTQCKECDNDVDKYVEYDSVLVVIDLLLQYSEAYRHILYNRGIQHFSRLLTIFLFCGAYERWIEARQNQEKVFDLEWRFYLCLLESTVEIGIYVLSALVLEFFLKGSLKRAAFVSKAVVAGFYGRVCVVLSIIFHLYSEPSYRILTQLFLLISHFQICRALHPQLSLMRAVVFVCLSTLFAQILPPIMMASPN</sequence>
<evidence type="ECO:0000256" key="7">
    <source>
        <dbReference type="ARBA" id="ARBA00023055"/>
    </source>
</evidence>
<dbReference type="PANTHER" id="PTHR14467:SF0">
    <property type="entry name" value="PROTEIN ARV1"/>
    <property type="match status" value="1"/>
</dbReference>
<dbReference type="GO" id="GO:0032541">
    <property type="term" value="C:cortical endoplasmic reticulum"/>
    <property type="evidence" value="ECO:0007669"/>
    <property type="project" value="TreeGrafter"/>
</dbReference>
<evidence type="ECO:0000313" key="11">
    <source>
        <dbReference type="Proteomes" id="UP000887575"/>
    </source>
</evidence>
<proteinExistence type="inferred from homology"/>
<evidence type="ECO:0000256" key="1">
    <source>
        <dbReference type="ARBA" id="ARBA00004477"/>
    </source>
</evidence>
<evidence type="ECO:0000313" key="12">
    <source>
        <dbReference type="WBParaSite" id="MBELARI_LOCUS19935"/>
    </source>
</evidence>
<protein>
    <recommendedName>
        <fullName evidence="10">Protein ARV</fullName>
    </recommendedName>
</protein>
<accession>A0AAF3F0D5</accession>
<evidence type="ECO:0000256" key="2">
    <source>
        <dbReference type="ARBA" id="ARBA00009187"/>
    </source>
</evidence>
<keyword evidence="7 10" id="KW-0445">Lipid transport</keyword>
<evidence type="ECO:0000256" key="3">
    <source>
        <dbReference type="ARBA" id="ARBA00022448"/>
    </source>
</evidence>
<dbReference type="InterPro" id="IPR007290">
    <property type="entry name" value="Arv1"/>
</dbReference>
<comment type="function">
    <text evidence="10">Mediator of sterol homeostasis involved in sterol uptake, trafficking and distribution into membranes.</text>
</comment>
<evidence type="ECO:0000256" key="5">
    <source>
        <dbReference type="ARBA" id="ARBA00022824"/>
    </source>
</evidence>
<dbReference type="Pfam" id="PF04161">
    <property type="entry name" value="Arv1"/>
    <property type="match status" value="1"/>
</dbReference>
<keyword evidence="3 10" id="KW-0813">Transport</keyword>